<evidence type="ECO:0000313" key="3">
    <source>
        <dbReference type="Proteomes" id="UP000238169"/>
    </source>
</evidence>
<keyword evidence="1" id="KW-0732">Signal</keyword>
<protein>
    <submittedName>
        <fullName evidence="2">Uncharacterized protein</fullName>
    </submittedName>
</protein>
<organism evidence="2 3">
    <name type="scientific">Caballeronia novacaledonica</name>
    <dbReference type="NCBI Taxonomy" id="1544861"/>
    <lineage>
        <taxon>Bacteria</taxon>
        <taxon>Pseudomonadati</taxon>
        <taxon>Pseudomonadota</taxon>
        <taxon>Betaproteobacteria</taxon>
        <taxon>Burkholderiales</taxon>
        <taxon>Burkholderiaceae</taxon>
        <taxon>Caballeronia</taxon>
    </lineage>
</organism>
<proteinExistence type="predicted"/>
<evidence type="ECO:0000313" key="2">
    <source>
        <dbReference type="EMBL" id="SPB14918.1"/>
    </source>
</evidence>
<reference evidence="3" key="1">
    <citation type="submission" date="2018-01" db="EMBL/GenBank/DDBJ databases">
        <authorList>
            <person name="Peeters C."/>
        </authorList>
    </citation>
    <scope>NUCLEOTIDE SEQUENCE [LARGE SCALE GENOMIC DNA]</scope>
</reference>
<name>A0A2U3I449_9BURK</name>
<sequence length="92" mass="10157">MHRSHSIQGAFALIASFFAFFATASAPVHAVEPLPDARILSAKPFEFQADHSIFGRMPAEPGDSRILMPVEVTRSAGEARLLQQRSKHQRTI</sequence>
<feature type="chain" id="PRO_5015643560" evidence="1">
    <location>
        <begin position="31"/>
        <end position="92"/>
    </location>
</feature>
<dbReference type="EMBL" id="OGTP01000005">
    <property type="protein sequence ID" value="SPB14918.1"/>
    <property type="molecule type" value="Genomic_DNA"/>
</dbReference>
<accession>A0A2U3I449</accession>
<dbReference type="AlphaFoldDB" id="A0A2U3I449"/>
<feature type="signal peptide" evidence="1">
    <location>
        <begin position="1"/>
        <end position="30"/>
    </location>
</feature>
<evidence type="ECO:0000256" key="1">
    <source>
        <dbReference type="SAM" id="SignalP"/>
    </source>
</evidence>
<gene>
    <name evidence="2" type="ORF">NOV72_02149</name>
</gene>
<keyword evidence="3" id="KW-1185">Reference proteome</keyword>
<dbReference type="Proteomes" id="UP000238169">
    <property type="component" value="Unassembled WGS sequence"/>
</dbReference>